<dbReference type="Pfam" id="PF00588">
    <property type="entry name" value="SpoU_methylase"/>
    <property type="match status" value="1"/>
</dbReference>
<protein>
    <submittedName>
        <fullName evidence="4">rRNA methyltransferase</fullName>
    </submittedName>
</protein>
<dbReference type="AlphaFoldDB" id="A0A2G1QTY5"/>
<feature type="domain" description="tRNA/rRNA methyltransferase SpoU type" evidence="3">
    <location>
        <begin position="14"/>
        <end position="144"/>
    </location>
</feature>
<sequence>MAEQAQRGYYGIGVEGIAKPMNLGSLMRTAHAFGASFVFTLGAGPRIKALERADTSRSTHHVPYYTWDTVEDMALPSGCVLVGVELTDDAIDLPTFRHPLRAAYLMGRERGSLSPEAQARCAHVIRIPTRFCINVGLAGALIMYDRMLAMRAWPGRNTRSRVAPKLPGQALTGLVDRLPLDTGG</sequence>
<dbReference type="CDD" id="cd18098">
    <property type="entry name" value="SpoU-like"/>
    <property type="match status" value="1"/>
</dbReference>
<proteinExistence type="predicted"/>
<dbReference type="SUPFAM" id="SSF75217">
    <property type="entry name" value="alpha/beta knot"/>
    <property type="match status" value="1"/>
</dbReference>
<dbReference type="GO" id="GO:0008173">
    <property type="term" value="F:RNA methyltransferase activity"/>
    <property type="evidence" value="ECO:0007669"/>
    <property type="project" value="InterPro"/>
</dbReference>
<gene>
    <name evidence="4" type="ORF">CSC94_03335</name>
</gene>
<dbReference type="GO" id="GO:0032259">
    <property type="term" value="P:methylation"/>
    <property type="evidence" value="ECO:0007669"/>
    <property type="project" value="UniProtKB-KW"/>
</dbReference>
<dbReference type="GO" id="GO:0006396">
    <property type="term" value="P:RNA processing"/>
    <property type="evidence" value="ECO:0007669"/>
    <property type="project" value="InterPro"/>
</dbReference>
<accession>A0A2G1QTY5</accession>
<organism evidence="4 5">
    <name type="scientific">Zhengella mangrovi</name>
    <dbReference type="NCBI Taxonomy" id="1982044"/>
    <lineage>
        <taxon>Bacteria</taxon>
        <taxon>Pseudomonadati</taxon>
        <taxon>Pseudomonadota</taxon>
        <taxon>Alphaproteobacteria</taxon>
        <taxon>Hyphomicrobiales</taxon>
        <taxon>Notoacmeibacteraceae</taxon>
        <taxon>Zhengella</taxon>
    </lineage>
</organism>
<keyword evidence="5" id="KW-1185">Reference proteome</keyword>
<name>A0A2G1QTY5_9HYPH</name>
<reference evidence="4 5" key="1">
    <citation type="submission" date="2017-10" db="EMBL/GenBank/DDBJ databases">
        <title>Sedimentibacterium mangrovi gen. nov., sp. nov., a novel member of family Phyllobacteriacea isolated from mangrove sediment.</title>
        <authorList>
            <person name="Liao H."/>
            <person name="Tian Y."/>
        </authorList>
    </citation>
    <scope>NUCLEOTIDE SEQUENCE [LARGE SCALE GENOMIC DNA]</scope>
    <source>
        <strain evidence="4 5">X9-2-2</strain>
    </source>
</reference>
<keyword evidence="2 4" id="KW-0808">Transferase</keyword>
<dbReference type="Gene3D" id="3.40.1280.10">
    <property type="match status" value="1"/>
</dbReference>
<dbReference type="OrthoDB" id="4578643at2"/>
<evidence type="ECO:0000259" key="3">
    <source>
        <dbReference type="Pfam" id="PF00588"/>
    </source>
</evidence>
<dbReference type="InterPro" id="IPR029026">
    <property type="entry name" value="tRNA_m1G_MTases_N"/>
</dbReference>
<keyword evidence="1 4" id="KW-0489">Methyltransferase</keyword>
<comment type="caution">
    <text evidence="4">The sequence shown here is derived from an EMBL/GenBank/DDBJ whole genome shotgun (WGS) entry which is preliminary data.</text>
</comment>
<dbReference type="RefSeq" id="WP_099303674.1">
    <property type="nucleotide sequence ID" value="NZ_PDVP01000001.1"/>
</dbReference>
<dbReference type="EMBL" id="PDVP01000001">
    <property type="protein sequence ID" value="PHP69026.1"/>
    <property type="molecule type" value="Genomic_DNA"/>
</dbReference>
<dbReference type="InterPro" id="IPR029028">
    <property type="entry name" value="Alpha/beta_knot_MTases"/>
</dbReference>
<dbReference type="PANTHER" id="PTHR43191">
    <property type="entry name" value="RRNA METHYLTRANSFERASE 3"/>
    <property type="match status" value="1"/>
</dbReference>
<dbReference type="GO" id="GO:0003723">
    <property type="term" value="F:RNA binding"/>
    <property type="evidence" value="ECO:0007669"/>
    <property type="project" value="InterPro"/>
</dbReference>
<evidence type="ECO:0000313" key="5">
    <source>
        <dbReference type="Proteomes" id="UP000221168"/>
    </source>
</evidence>
<evidence type="ECO:0000313" key="4">
    <source>
        <dbReference type="EMBL" id="PHP69026.1"/>
    </source>
</evidence>
<evidence type="ECO:0000256" key="1">
    <source>
        <dbReference type="ARBA" id="ARBA00022603"/>
    </source>
</evidence>
<dbReference type="Proteomes" id="UP000221168">
    <property type="component" value="Unassembled WGS sequence"/>
</dbReference>
<dbReference type="InterPro" id="IPR051259">
    <property type="entry name" value="rRNA_Methyltransferase"/>
</dbReference>
<evidence type="ECO:0000256" key="2">
    <source>
        <dbReference type="ARBA" id="ARBA00022679"/>
    </source>
</evidence>
<dbReference type="PANTHER" id="PTHR43191:SF2">
    <property type="entry name" value="RRNA METHYLTRANSFERASE 3, MITOCHONDRIAL"/>
    <property type="match status" value="1"/>
</dbReference>
<dbReference type="InterPro" id="IPR001537">
    <property type="entry name" value="SpoU_MeTrfase"/>
</dbReference>